<comment type="caution">
    <text evidence="3">The sequence shown here is derived from an EMBL/GenBank/DDBJ whole genome shotgun (WGS) entry which is preliminary data.</text>
</comment>
<gene>
    <name evidence="3" type="ORF">GO621_05795</name>
</gene>
<keyword evidence="1" id="KW-0732">Signal</keyword>
<feature type="signal peptide" evidence="1">
    <location>
        <begin position="1"/>
        <end position="34"/>
    </location>
</feature>
<feature type="chain" id="PRO_5029554787" evidence="1">
    <location>
        <begin position="35"/>
        <end position="230"/>
    </location>
</feature>
<evidence type="ECO:0000256" key="1">
    <source>
        <dbReference type="SAM" id="SignalP"/>
    </source>
</evidence>
<organism evidence="3 4">
    <name type="scientific">Mucilaginibacter arboris</name>
    <dbReference type="NCBI Taxonomy" id="2682090"/>
    <lineage>
        <taxon>Bacteria</taxon>
        <taxon>Pseudomonadati</taxon>
        <taxon>Bacteroidota</taxon>
        <taxon>Sphingobacteriia</taxon>
        <taxon>Sphingobacteriales</taxon>
        <taxon>Sphingobacteriaceae</taxon>
        <taxon>Mucilaginibacter</taxon>
    </lineage>
</organism>
<dbReference type="AlphaFoldDB" id="A0A7K1SUP4"/>
<dbReference type="RefSeq" id="WP_157565064.1">
    <property type="nucleotide sequence ID" value="NZ_WPIK01000004.1"/>
</dbReference>
<feature type="domain" description="DUF4397" evidence="2">
    <location>
        <begin position="34"/>
        <end position="150"/>
    </location>
</feature>
<evidence type="ECO:0000313" key="3">
    <source>
        <dbReference type="EMBL" id="MVN21045.1"/>
    </source>
</evidence>
<name>A0A7K1SUP4_9SPHI</name>
<protein>
    <submittedName>
        <fullName evidence="3">DUF4397 domain-containing protein</fullName>
    </submittedName>
</protein>
<dbReference type="Proteomes" id="UP000462014">
    <property type="component" value="Unassembled WGS sequence"/>
</dbReference>
<dbReference type="Pfam" id="PF14344">
    <property type="entry name" value="DUF4397"/>
    <property type="match status" value="1"/>
</dbReference>
<reference evidence="3 4" key="1">
    <citation type="submission" date="2019-12" db="EMBL/GenBank/DDBJ databases">
        <title>Mucilaginibacter sp. HMF7410 genome sequencing and assembly.</title>
        <authorList>
            <person name="Kang H."/>
            <person name="Cha I."/>
            <person name="Kim H."/>
            <person name="Joh K."/>
        </authorList>
    </citation>
    <scope>NUCLEOTIDE SEQUENCE [LARGE SCALE GENOMIC DNA]</scope>
    <source>
        <strain evidence="3 4">HMF7410</strain>
    </source>
</reference>
<evidence type="ECO:0000259" key="2">
    <source>
        <dbReference type="Pfam" id="PF14344"/>
    </source>
</evidence>
<proteinExistence type="predicted"/>
<evidence type="ECO:0000313" key="4">
    <source>
        <dbReference type="Proteomes" id="UP000462014"/>
    </source>
</evidence>
<keyword evidence="4" id="KW-1185">Reference proteome</keyword>
<accession>A0A7K1SUP4</accession>
<dbReference type="EMBL" id="WPIK01000004">
    <property type="protein sequence ID" value="MVN21045.1"/>
    <property type="molecule type" value="Genomic_DNA"/>
</dbReference>
<sequence>MFIQSFFNRFCCFAVLAIAIAGISSCKSSTTATASVRVINVSPDAGPVNFYLSGSLKTTAPVTYGNSFGYFSAIAGSQTAEVKSSTSASTLVSSPVNITKDANYSVFVCGLATTNSVNTIVAQDILTMPSPGKAKVRFVHAVAGAPQVNLSVNSGVLFLGVGYKSVTDYTEITAGTYSIKAISTDVSAVGVTTAFNQTFENGKIYTIYFKGLVGANTDALKLNLGVIATN</sequence>
<dbReference type="InterPro" id="IPR025510">
    <property type="entry name" value="DUF4397"/>
</dbReference>